<dbReference type="AlphaFoldDB" id="A0AA48GEX2"/>
<keyword evidence="7" id="KW-0998">Cell outer membrane</keyword>
<keyword evidence="3" id="KW-1134">Transmembrane beta strand</keyword>
<dbReference type="RefSeq" id="WP_316414177.1">
    <property type="nucleotide sequence ID" value="NZ_AP027080.1"/>
</dbReference>
<evidence type="ECO:0008006" key="11">
    <source>
        <dbReference type="Google" id="ProtNLM"/>
    </source>
</evidence>
<evidence type="ECO:0000256" key="3">
    <source>
        <dbReference type="ARBA" id="ARBA00022452"/>
    </source>
</evidence>
<evidence type="ECO:0000256" key="8">
    <source>
        <dbReference type="SAM" id="SignalP"/>
    </source>
</evidence>
<dbReference type="GO" id="GO:0009279">
    <property type="term" value="C:cell outer membrane"/>
    <property type="evidence" value="ECO:0007669"/>
    <property type="project" value="UniProtKB-SubCell"/>
</dbReference>
<evidence type="ECO:0000256" key="4">
    <source>
        <dbReference type="ARBA" id="ARBA00022692"/>
    </source>
</evidence>
<keyword evidence="4" id="KW-0812">Transmembrane</keyword>
<dbReference type="GO" id="GO:0015483">
    <property type="term" value="F:long-chain fatty acid transporting porin activity"/>
    <property type="evidence" value="ECO:0007669"/>
    <property type="project" value="TreeGrafter"/>
</dbReference>
<keyword evidence="10" id="KW-1185">Reference proteome</keyword>
<keyword evidence="6" id="KW-0472">Membrane</keyword>
<evidence type="ECO:0000256" key="5">
    <source>
        <dbReference type="ARBA" id="ARBA00022729"/>
    </source>
</evidence>
<comment type="similarity">
    <text evidence="2">Belongs to the OmpP1/FadL family.</text>
</comment>
<reference evidence="10" key="1">
    <citation type="journal article" date="2023" name="Int. J. Syst. Evol. Microbiol.">
        <title>Mesoterricola silvestris gen. nov., sp. nov., Mesoterricola sediminis sp. nov., Geothrix oryzae sp. nov., Geothrix edaphica sp. nov., Geothrix rubra sp. nov., and Geothrix limicola sp. nov., six novel members of Acidobacteriota isolated from soils.</title>
        <authorList>
            <person name="Itoh H."/>
            <person name="Sugisawa Y."/>
            <person name="Mise K."/>
            <person name="Xu Z."/>
            <person name="Kuniyasu M."/>
            <person name="Ushijima N."/>
            <person name="Kawano K."/>
            <person name="Kobayashi E."/>
            <person name="Shiratori Y."/>
            <person name="Masuda Y."/>
            <person name="Senoo K."/>
        </authorList>
    </citation>
    <scope>NUCLEOTIDE SEQUENCE [LARGE SCALE GENOMIC DNA]</scope>
    <source>
        <strain evidence="10">W79</strain>
    </source>
</reference>
<dbReference type="InterPro" id="IPR005017">
    <property type="entry name" value="OMPP1/FadL/TodX"/>
</dbReference>
<comment type="subcellular location">
    <subcellularLocation>
        <location evidence="1">Cell outer membrane</location>
        <topology evidence="1">Multi-pass membrane protein</topology>
    </subcellularLocation>
</comment>
<dbReference type="KEGG" id="msil:METEAL_04650"/>
<accession>A0AA48GEX2</accession>
<name>A0AA48GEX2_9BACT</name>
<organism evidence="9 10">
    <name type="scientific">Mesoterricola silvestris</name>
    <dbReference type="NCBI Taxonomy" id="2927979"/>
    <lineage>
        <taxon>Bacteria</taxon>
        <taxon>Pseudomonadati</taxon>
        <taxon>Acidobacteriota</taxon>
        <taxon>Holophagae</taxon>
        <taxon>Holophagales</taxon>
        <taxon>Holophagaceae</taxon>
        <taxon>Mesoterricola</taxon>
    </lineage>
</organism>
<dbReference type="PANTHER" id="PTHR35093">
    <property type="entry name" value="OUTER MEMBRANE PROTEIN NMB0088-RELATED"/>
    <property type="match status" value="1"/>
</dbReference>
<sequence length="483" mass="52416">MKRALLHSSLILALAPPAAAGGIFYNSNQSAEYIRMFDRNSAIDNADIVYYNMAGTPRLRDGWTFNFSDQMIFQKATVRTIGNPAVGDRTYTSDNPVLIVPNFYLAYKKDTWSAFLGVETLGATAIREWKGGLPTLDLMGKQLAGYGQTEYSQVIGADAIAAALAGGATSAQAQAAGLAAGLGTSSFPSNSYLKGSSSYIALRIGGAVQVNPGLSLALAGRFVTSQQATVGSVDGYCTYNQFNHDLRTHNRLVIDKVDRATGFSAEFGLNYCPNDKAVVNLTYEMGTSLDFKTTVHDGKDGGGLFRDGARAHLDLPQVVRFGFGYQLTPALRLSMGANAYLEKNVDFGMLDNAQFGVKASQAYRNTYEESAAFEYQINPRWLFSFGINLNQIGQRQESTMDISVPGAHANYMSEGVGFQFAATRRMKVNVGLAHTAFQNKYRNADAGDRQLAASYAAQGVTIAPTKEYNKEYYILALGVDFHF</sequence>
<dbReference type="Proteomes" id="UP001238179">
    <property type="component" value="Chromosome"/>
</dbReference>
<keyword evidence="5 8" id="KW-0732">Signal</keyword>
<evidence type="ECO:0000256" key="1">
    <source>
        <dbReference type="ARBA" id="ARBA00004571"/>
    </source>
</evidence>
<feature type="chain" id="PRO_5041228588" description="Long-chain fatty acid transport protein" evidence="8">
    <location>
        <begin position="21"/>
        <end position="483"/>
    </location>
</feature>
<dbReference type="Gene3D" id="2.40.160.60">
    <property type="entry name" value="Outer membrane protein transport protein (OMPP1/FadL/TodX)"/>
    <property type="match status" value="1"/>
</dbReference>
<gene>
    <name evidence="9" type="ORF">METEAL_04650</name>
</gene>
<evidence type="ECO:0000256" key="6">
    <source>
        <dbReference type="ARBA" id="ARBA00023136"/>
    </source>
</evidence>
<dbReference type="SUPFAM" id="SSF56935">
    <property type="entry name" value="Porins"/>
    <property type="match status" value="1"/>
</dbReference>
<proteinExistence type="inferred from homology"/>
<dbReference type="PANTHER" id="PTHR35093:SF8">
    <property type="entry name" value="OUTER MEMBRANE PROTEIN NMB0088-RELATED"/>
    <property type="match status" value="1"/>
</dbReference>
<evidence type="ECO:0000256" key="2">
    <source>
        <dbReference type="ARBA" id="ARBA00008163"/>
    </source>
</evidence>
<dbReference type="EMBL" id="AP027080">
    <property type="protein sequence ID" value="BDU71291.1"/>
    <property type="molecule type" value="Genomic_DNA"/>
</dbReference>
<evidence type="ECO:0000256" key="7">
    <source>
        <dbReference type="ARBA" id="ARBA00023237"/>
    </source>
</evidence>
<feature type="signal peptide" evidence="8">
    <location>
        <begin position="1"/>
        <end position="20"/>
    </location>
</feature>
<evidence type="ECO:0000313" key="9">
    <source>
        <dbReference type="EMBL" id="BDU71291.1"/>
    </source>
</evidence>
<protein>
    <recommendedName>
        <fullName evidence="11">Long-chain fatty acid transport protein</fullName>
    </recommendedName>
</protein>
<evidence type="ECO:0000313" key="10">
    <source>
        <dbReference type="Proteomes" id="UP001238179"/>
    </source>
</evidence>